<keyword evidence="3" id="KW-1185">Reference proteome</keyword>
<proteinExistence type="predicted"/>
<protein>
    <recommendedName>
        <fullName evidence="1">Fe/B12 periplasmic-binding domain-containing protein</fullName>
    </recommendedName>
</protein>
<dbReference type="EMBL" id="LRPC01000023">
    <property type="protein sequence ID" value="KYG75193.1"/>
    <property type="molecule type" value="Genomic_DNA"/>
</dbReference>
<reference evidence="2 3" key="1">
    <citation type="submission" date="2016-01" db="EMBL/GenBank/DDBJ databases">
        <title>Genome sequencing of Roseivirga spongicola UST030701-084.</title>
        <authorList>
            <person name="Selvaratnam C."/>
            <person name="Thevarajoo S."/>
            <person name="Goh K.M."/>
            <person name="Ee R."/>
            <person name="Chan K.-G."/>
            <person name="Chong C.S."/>
        </authorList>
    </citation>
    <scope>NUCLEOTIDE SEQUENCE [LARGE SCALE GENOMIC DNA]</scope>
    <source>
        <strain evidence="2 3">UST030701-084</strain>
    </source>
</reference>
<dbReference type="InterPro" id="IPR050902">
    <property type="entry name" value="ABC_Transporter_SBP"/>
</dbReference>
<dbReference type="InterPro" id="IPR002491">
    <property type="entry name" value="ABC_transptr_periplasmic_BD"/>
</dbReference>
<dbReference type="Gene3D" id="3.40.50.1980">
    <property type="entry name" value="Nitrogenase molybdenum iron protein domain"/>
    <property type="match status" value="2"/>
</dbReference>
<dbReference type="Proteomes" id="UP000075606">
    <property type="component" value="Unassembled WGS sequence"/>
</dbReference>
<accession>A0A150X916</accession>
<dbReference type="SUPFAM" id="SSF53807">
    <property type="entry name" value="Helical backbone' metal receptor"/>
    <property type="match status" value="1"/>
</dbReference>
<dbReference type="AlphaFoldDB" id="A0A150X916"/>
<evidence type="ECO:0000313" key="3">
    <source>
        <dbReference type="Proteomes" id="UP000075606"/>
    </source>
</evidence>
<feature type="domain" description="Fe/B12 periplasmic-binding" evidence="1">
    <location>
        <begin position="12"/>
        <end position="263"/>
    </location>
</feature>
<evidence type="ECO:0000313" key="2">
    <source>
        <dbReference type="EMBL" id="KYG75193.1"/>
    </source>
</evidence>
<name>A0A150X916_9BACT</name>
<sequence length="263" mass="28171">MLSLACTAQAQRIITAGSSSTEIVCELGLCDKIIATDRTSLYPPQMQSLPSIGYRTSITAEGIISLEPDVMILEKDYVNDVVLNQLKNAGQKVLVVENNSNLEDTKLRIRQIAAALNKKPEGETLIQKMETELTSLAKKVAQANNTPKVLCVYARGAGNLQVAGNDTGFMIIEMAGTQNAVPEISGYKPLNAEALINANPDYLLFMASGLESLGGINGVLKIPGVAQTTAGKKMQIIAIDGVKLTNWGPRLAEAALEIFEKTH</sequence>
<evidence type="ECO:0000259" key="1">
    <source>
        <dbReference type="PROSITE" id="PS50983"/>
    </source>
</evidence>
<gene>
    <name evidence="2" type="ORF">AWW68_10320</name>
</gene>
<comment type="caution">
    <text evidence="2">The sequence shown here is derived from an EMBL/GenBank/DDBJ whole genome shotgun (WGS) entry which is preliminary data.</text>
</comment>
<dbReference type="Pfam" id="PF01497">
    <property type="entry name" value="Peripla_BP_2"/>
    <property type="match status" value="1"/>
</dbReference>
<dbReference type="PANTHER" id="PTHR30535">
    <property type="entry name" value="VITAMIN B12-BINDING PROTEIN"/>
    <property type="match status" value="1"/>
</dbReference>
<dbReference type="PROSITE" id="PS50983">
    <property type="entry name" value="FE_B12_PBP"/>
    <property type="match status" value="1"/>
</dbReference>
<organism evidence="2 3">
    <name type="scientific">Roseivirga spongicola</name>
    <dbReference type="NCBI Taxonomy" id="333140"/>
    <lineage>
        <taxon>Bacteria</taxon>
        <taxon>Pseudomonadati</taxon>
        <taxon>Bacteroidota</taxon>
        <taxon>Cytophagia</taxon>
        <taxon>Cytophagales</taxon>
        <taxon>Roseivirgaceae</taxon>
        <taxon>Roseivirga</taxon>
    </lineage>
</organism>
<dbReference type="PANTHER" id="PTHR30535:SF4">
    <property type="entry name" value="HEMIN-BINDING PERIPLASMIC PROTEIN HMUT"/>
    <property type="match status" value="1"/>
</dbReference>
<dbReference type="STRING" id="333140.AWW68_10320"/>